<sequence>MKRLGKCHAPECESMSNFILKVNDDIYDPKRNREISMPPKMKIHVLLQLSYSQVHEESVFADQFSWGACWFSCMAHYSLVYCLPHLPSGAYQKPTPGASLLSWAPANTVFPSFPNRICMLPPTFHSGRAHVSVLYMNCGQD</sequence>
<comment type="caution">
    <text evidence="1">The sequence shown here is derived from an EMBL/GenBank/DDBJ whole genome shotgun (WGS) entry which is preliminary data.</text>
</comment>
<organism evidence="1 2">
    <name type="scientific">Parasponia andersonii</name>
    <name type="common">Sponia andersonii</name>
    <dbReference type="NCBI Taxonomy" id="3476"/>
    <lineage>
        <taxon>Eukaryota</taxon>
        <taxon>Viridiplantae</taxon>
        <taxon>Streptophyta</taxon>
        <taxon>Embryophyta</taxon>
        <taxon>Tracheophyta</taxon>
        <taxon>Spermatophyta</taxon>
        <taxon>Magnoliopsida</taxon>
        <taxon>eudicotyledons</taxon>
        <taxon>Gunneridae</taxon>
        <taxon>Pentapetalae</taxon>
        <taxon>rosids</taxon>
        <taxon>fabids</taxon>
        <taxon>Rosales</taxon>
        <taxon>Cannabaceae</taxon>
        <taxon>Parasponia</taxon>
    </lineage>
</organism>
<accession>A0A2P5AEN9</accession>
<dbReference type="OrthoDB" id="10270747at2759"/>
<dbReference type="EMBL" id="JXTB01000632">
    <property type="protein sequence ID" value="PON35008.1"/>
    <property type="molecule type" value="Genomic_DNA"/>
</dbReference>
<reference evidence="2" key="1">
    <citation type="submission" date="2016-06" db="EMBL/GenBank/DDBJ databases">
        <title>Parallel loss of symbiosis genes in relatives of nitrogen-fixing non-legume Parasponia.</title>
        <authorList>
            <person name="Van Velzen R."/>
            <person name="Holmer R."/>
            <person name="Bu F."/>
            <person name="Rutten L."/>
            <person name="Van Zeijl A."/>
            <person name="Liu W."/>
            <person name="Santuari L."/>
            <person name="Cao Q."/>
            <person name="Sharma T."/>
            <person name="Shen D."/>
            <person name="Roswanjaya Y."/>
            <person name="Wardhani T."/>
            <person name="Kalhor M.S."/>
            <person name="Jansen J."/>
            <person name="Van den Hoogen J."/>
            <person name="Gungor B."/>
            <person name="Hartog M."/>
            <person name="Hontelez J."/>
            <person name="Verver J."/>
            <person name="Yang W.-C."/>
            <person name="Schijlen E."/>
            <person name="Repin R."/>
            <person name="Schilthuizen M."/>
            <person name="Schranz E."/>
            <person name="Heidstra R."/>
            <person name="Miyata K."/>
            <person name="Fedorova E."/>
            <person name="Kohlen W."/>
            <person name="Bisseling T."/>
            <person name="Smit S."/>
            <person name="Geurts R."/>
        </authorList>
    </citation>
    <scope>NUCLEOTIDE SEQUENCE [LARGE SCALE GENOMIC DNA]</scope>
    <source>
        <strain evidence="2">cv. WU1-14</strain>
    </source>
</reference>
<evidence type="ECO:0000313" key="2">
    <source>
        <dbReference type="Proteomes" id="UP000237105"/>
    </source>
</evidence>
<name>A0A2P5AEN9_PARAD</name>
<dbReference type="AlphaFoldDB" id="A0A2P5AEN9"/>
<evidence type="ECO:0000313" key="1">
    <source>
        <dbReference type="EMBL" id="PON35008.1"/>
    </source>
</evidence>
<keyword evidence="2" id="KW-1185">Reference proteome</keyword>
<dbReference type="Proteomes" id="UP000237105">
    <property type="component" value="Unassembled WGS sequence"/>
</dbReference>
<proteinExistence type="predicted"/>
<protein>
    <submittedName>
        <fullName evidence="1">Uncharacterized protein</fullName>
    </submittedName>
</protein>
<gene>
    <name evidence="1" type="ORF">PanWU01x14_339620</name>
</gene>